<dbReference type="EMBL" id="LR797338">
    <property type="protein sequence ID" value="CAB4204306.1"/>
    <property type="molecule type" value="Genomic_DNA"/>
</dbReference>
<reference evidence="1" key="1">
    <citation type="submission" date="2020-05" db="EMBL/GenBank/DDBJ databases">
        <authorList>
            <person name="Chiriac C."/>
            <person name="Salcher M."/>
            <person name="Ghai R."/>
            <person name="Kavagutti S V."/>
        </authorList>
    </citation>
    <scope>NUCLEOTIDE SEQUENCE</scope>
</reference>
<accession>A0A6J5S761</accession>
<organism evidence="1">
    <name type="scientific">uncultured Caudovirales phage</name>
    <dbReference type="NCBI Taxonomy" id="2100421"/>
    <lineage>
        <taxon>Viruses</taxon>
        <taxon>Duplodnaviria</taxon>
        <taxon>Heunggongvirae</taxon>
        <taxon>Uroviricota</taxon>
        <taxon>Caudoviricetes</taxon>
        <taxon>Peduoviridae</taxon>
        <taxon>Maltschvirus</taxon>
        <taxon>Maltschvirus maltsch</taxon>
    </lineage>
</organism>
<protein>
    <submittedName>
        <fullName evidence="1">Uncharacterized protein</fullName>
    </submittedName>
</protein>
<gene>
    <name evidence="1" type="ORF">UFOVP1393_46</name>
</gene>
<name>A0A6J5S761_9CAUD</name>
<proteinExistence type="predicted"/>
<evidence type="ECO:0000313" key="1">
    <source>
        <dbReference type="EMBL" id="CAB4204306.1"/>
    </source>
</evidence>
<sequence>MAISYSALVDIRGQAVDPVISEIIFENKTISEGLVAFETGIKAGTIFSENSNSVVMQSWAVNPSASGTIGINDVLITPVKVEYLDAFTPNDLRTSRFNRDMKPGAWNDVSDEFAKMILNGVAKSISADAENKFWNGATSATKTAVAALTAGTLNTQASTQEKALVAAMPTNLLDSVITRAIYNNAAVGGRIKVVGTAAITASTIVAQYQLLYTSIVAETLSASEEKAFIYAPRSHKQLINIANVNLTYRDVFSVDMVADKYYYLGVEIKFVPIAENVMLVAVPSSIKWCTDLMEDLNMVVIDKYPQPRKDYFYDVVFTIFAHVTNQKFNTLYVG</sequence>